<organism evidence="1 2">
    <name type="scientific">Hibiscus sabdariffa</name>
    <name type="common">roselle</name>
    <dbReference type="NCBI Taxonomy" id="183260"/>
    <lineage>
        <taxon>Eukaryota</taxon>
        <taxon>Viridiplantae</taxon>
        <taxon>Streptophyta</taxon>
        <taxon>Embryophyta</taxon>
        <taxon>Tracheophyta</taxon>
        <taxon>Spermatophyta</taxon>
        <taxon>Magnoliopsida</taxon>
        <taxon>eudicotyledons</taxon>
        <taxon>Gunneridae</taxon>
        <taxon>Pentapetalae</taxon>
        <taxon>rosids</taxon>
        <taxon>malvids</taxon>
        <taxon>Malvales</taxon>
        <taxon>Malvaceae</taxon>
        <taxon>Malvoideae</taxon>
        <taxon>Hibiscus</taxon>
    </lineage>
</organism>
<sequence>MSAFTPNKIIHPATQAPQLFPWVPGTKHKMKIHRLISTIHPMAKTNKFSPGCITKVAGNNPGVIGEQDSNTLPHLKTNLLHRLKAFDDGNMESKAVNVIKFNARGLTLLNGKLTIEASFKIASKSRVDISYDNSTITPDQEELRSSARNLQSRGVAGDNVSFY</sequence>
<protein>
    <submittedName>
        <fullName evidence="1">Uncharacterized protein</fullName>
    </submittedName>
</protein>
<keyword evidence="2" id="KW-1185">Reference proteome</keyword>
<accession>A0ABR2FR17</accession>
<name>A0ABR2FR17_9ROSI</name>
<evidence type="ECO:0000313" key="1">
    <source>
        <dbReference type="EMBL" id="KAK8586714.1"/>
    </source>
</evidence>
<comment type="caution">
    <text evidence="1">The sequence shown here is derived from an EMBL/GenBank/DDBJ whole genome shotgun (WGS) entry which is preliminary data.</text>
</comment>
<dbReference type="EMBL" id="JBBPBM010000004">
    <property type="protein sequence ID" value="KAK8586714.1"/>
    <property type="molecule type" value="Genomic_DNA"/>
</dbReference>
<evidence type="ECO:0000313" key="2">
    <source>
        <dbReference type="Proteomes" id="UP001472677"/>
    </source>
</evidence>
<reference evidence="1 2" key="1">
    <citation type="journal article" date="2024" name="G3 (Bethesda)">
        <title>Genome assembly of Hibiscus sabdariffa L. provides insights into metabolisms of medicinal natural products.</title>
        <authorList>
            <person name="Kim T."/>
        </authorList>
    </citation>
    <scope>NUCLEOTIDE SEQUENCE [LARGE SCALE GENOMIC DNA]</scope>
    <source>
        <strain evidence="1">TK-2024</strain>
        <tissue evidence="1">Old leaves</tissue>
    </source>
</reference>
<gene>
    <name evidence="1" type="ORF">V6N12_021243</name>
</gene>
<dbReference type="Proteomes" id="UP001472677">
    <property type="component" value="Unassembled WGS sequence"/>
</dbReference>
<proteinExistence type="predicted"/>